<dbReference type="AlphaFoldDB" id="A0A9N9NVG7"/>
<gene>
    <name evidence="1" type="ORF">CPELLU_LOCUS15511</name>
</gene>
<sequence>MQSSNNVEEIKNPLKDTSQKRVKHFKLDLFRVIEIKNLGK</sequence>
<comment type="caution">
    <text evidence="1">The sequence shown here is derived from an EMBL/GenBank/DDBJ whole genome shotgun (WGS) entry which is preliminary data.</text>
</comment>
<protein>
    <submittedName>
        <fullName evidence="1">19035_t:CDS:1</fullName>
    </submittedName>
</protein>
<evidence type="ECO:0000313" key="2">
    <source>
        <dbReference type="Proteomes" id="UP000789759"/>
    </source>
</evidence>
<name>A0A9N9NVG7_9GLOM</name>
<reference evidence="1" key="1">
    <citation type="submission" date="2021-06" db="EMBL/GenBank/DDBJ databases">
        <authorList>
            <person name="Kallberg Y."/>
            <person name="Tangrot J."/>
            <person name="Rosling A."/>
        </authorList>
    </citation>
    <scope>NUCLEOTIDE SEQUENCE</scope>
    <source>
        <strain evidence="1">FL966</strain>
    </source>
</reference>
<proteinExistence type="predicted"/>
<evidence type="ECO:0000313" key="1">
    <source>
        <dbReference type="EMBL" id="CAG8764512.1"/>
    </source>
</evidence>
<organism evidence="1 2">
    <name type="scientific">Cetraspora pellucida</name>
    <dbReference type="NCBI Taxonomy" id="1433469"/>
    <lineage>
        <taxon>Eukaryota</taxon>
        <taxon>Fungi</taxon>
        <taxon>Fungi incertae sedis</taxon>
        <taxon>Mucoromycota</taxon>
        <taxon>Glomeromycotina</taxon>
        <taxon>Glomeromycetes</taxon>
        <taxon>Diversisporales</taxon>
        <taxon>Gigasporaceae</taxon>
        <taxon>Cetraspora</taxon>
    </lineage>
</organism>
<feature type="non-terminal residue" evidence="1">
    <location>
        <position position="40"/>
    </location>
</feature>
<keyword evidence="2" id="KW-1185">Reference proteome</keyword>
<dbReference type="EMBL" id="CAJVQA010020586">
    <property type="protein sequence ID" value="CAG8764512.1"/>
    <property type="molecule type" value="Genomic_DNA"/>
</dbReference>
<dbReference type="Proteomes" id="UP000789759">
    <property type="component" value="Unassembled WGS sequence"/>
</dbReference>
<accession>A0A9N9NVG7</accession>